<dbReference type="STRING" id="1977882.B9T28_09745"/>
<dbReference type="EMBL" id="NEGB01000005">
    <property type="protein sequence ID" value="OTG65067.1"/>
    <property type="molecule type" value="Genomic_DNA"/>
</dbReference>
<dbReference type="OrthoDB" id="6691410at2"/>
<keyword evidence="3" id="KW-1185">Reference proteome</keyword>
<dbReference type="Pfam" id="PF07007">
    <property type="entry name" value="LprI"/>
    <property type="match status" value="1"/>
</dbReference>
<dbReference type="Gene3D" id="1.20.1270.180">
    <property type="match status" value="1"/>
</dbReference>
<sequence>MNYKLWGAIFAIFLPTQIFAMGYSSEYVSCMNSAGSNNTTACMQDELKQQDKRVKSYFNVLLMQYDNSDERKAQKDLQKQWFDTRDQRCAEKNKSESLGHKSRYYNCALKMTVQQANSLEQKTYRYR</sequence>
<dbReference type="Proteomes" id="UP000242765">
    <property type="component" value="Unassembled WGS sequence"/>
</dbReference>
<proteinExistence type="predicted"/>
<feature type="domain" description="Lysozyme inhibitor LprI-like N-terminal" evidence="1">
    <location>
        <begin position="30"/>
        <end position="119"/>
    </location>
</feature>
<reference evidence="2 3" key="1">
    <citation type="submission" date="2017-04" db="EMBL/GenBank/DDBJ databases">
        <title>High diversity of culturable Acinetobacter species in natural soil and water ecosystems.</title>
        <authorList>
            <person name="Nemec A."/>
            <person name="Radolfova-Krizova L."/>
        </authorList>
    </citation>
    <scope>NUCLEOTIDE SEQUENCE [LARGE SCALE GENOMIC DNA]</scope>
    <source>
        <strain evidence="2 3">ANC 4999</strain>
    </source>
</reference>
<accession>A0A1Y3CDD7</accession>
<evidence type="ECO:0000313" key="2">
    <source>
        <dbReference type="EMBL" id="OTG65067.1"/>
    </source>
</evidence>
<protein>
    <recommendedName>
        <fullName evidence="1">Lysozyme inhibitor LprI-like N-terminal domain-containing protein</fullName>
    </recommendedName>
</protein>
<dbReference type="InterPro" id="IPR009739">
    <property type="entry name" value="LprI-like_N"/>
</dbReference>
<name>A0A1Y3CDD7_9GAMM</name>
<organism evidence="2 3">
    <name type="scientific">Acinetobacter silvestris</name>
    <dbReference type="NCBI Taxonomy" id="1977882"/>
    <lineage>
        <taxon>Bacteria</taxon>
        <taxon>Pseudomonadati</taxon>
        <taxon>Pseudomonadota</taxon>
        <taxon>Gammaproteobacteria</taxon>
        <taxon>Moraxellales</taxon>
        <taxon>Moraxellaceae</taxon>
        <taxon>Acinetobacter</taxon>
    </lineage>
</organism>
<evidence type="ECO:0000259" key="1">
    <source>
        <dbReference type="Pfam" id="PF07007"/>
    </source>
</evidence>
<gene>
    <name evidence="2" type="ORF">B9T28_09745</name>
</gene>
<dbReference type="RefSeq" id="WP_086203789.1">
    <property type="nucleotide sequence ID" value="NZ_NEGB01000005.1"/>
</dbReference>
<dbReference type="AlphaFoldDB" id="A0A1Y3CDD7"/>
<comment type="caution">
    <text evidence="2">The sequence shown here is derived from an EMBL/GenBank/DDBJ whole genome shotgun (WGS) entry which is preliminary data.</text>
</comment>
<evidence type="ECO:0000313" key="3">
    <source>
        <dbReference type="Proteomes" id="UP000242765"/>
    </source>
</evidence>